<dbReference type="InterPro" id="IPR007047">
    <property type="entry name" value="Flp_Fap"/>
</dbReference>
<reference evidence="2 5" key="2">
    <citation type="submission" date="2021-01" db="EMBL/GenBank/DDBJ databases">
        <title>Genome Characterization of a novel Stenotrophomonas isolate with high keratinase activity.</title>
        <authorList>
            <person name="Cao Z.-J."/>
        </authorList>
    </citation>
    <scope>NUCLEOTIDE SEQUENCE [LARGE SCALE GENOMIC DNA]</scope>
    <source>
        <strain evidence="2 5">DHHJ</strain>
    </source>
</reference>
<gene>
    <name evidence="3" type="ORF">EKL94_03430</name>
    <name evidence="2" type="ORF">JJL50_12220</name>
</gene>
<proteinExistence type="predicted"/>
<evidence type="ECO:0000313" key="3">
    <source>
        <dbReference type="EMBL" id="RTQ91411.1"/>
    </source>
</evidence>
<organism evidence="3 4">
    <name type="scientific">Stenotrophomonas maltophilia</name>
    <name type="common">Pseudomonas maltophilia</name>
    <name type="synonym">Xanthomonas maltophilia</name>
    <dbReference type="NCBI Taxonomy" id="40324"/>
    <lineage>
        <taxon>Bacteria</taxon>
        <taxon>Pseudomonadati</taxon>
        <taxon>Pseudomonadota</taxon>
        <taxon>Gammaproteobacteria</taxon>
        <taxon>Lysobacterales</taxon>
        <taxon>Lysobacteraceae</taxon>
        <taxon>Stenotrophomonas</taxon>
        <taxon>Stenotrophomonas maltophilia group</taxon>
    </lineage>
</organism>
<feature type="transmembrane region" description="Helical" evidence="1">
    <location>
        <begin position="20"/>
        <end position="39"/>
    </location>
</feature>
<keyword evidence="1" id="KW-0472">Membrane</keyword>
<keyword evidence="1" id="KW-0812">Transmembrane</keyword>
<evidence type="ECO:0000313" key="5">
    <source>
        <dbReference type="Proteomes" id="UP000596095"/>
    </source>
</evidence>
<dbReference type="EMBL" id="CP067993">
    <property type="protein sequence ID" value="QQQ40738.1"/>
    <property type="molecule type" value="Genomic_DNA"/>
</dbReference>
<evidence type="ECO:0000256" key="1">
    <source>
        <dbReference type="SAM" id="Phobius"/>
    </source>
</evidence>
<sequence>MNASIRKFLKEEDGVTALEYGLLAAVIAGILIAVGNAQIKSFFETLFTNLSALATKASGSAAPPAGGN</sequence>
<dbReference type="AlphaFoldDB" id="A0A431UPW8"/>
<dbReference type="Pfam" id="PF04964">
    <property type="entry name" value="Flp_Fap"/>
    <property type="match status" value="1"/>
</dbReference>
<name>A0A431UPW8_STEMA</name>
<dbReference type="EMBL" id="RXLZ01000006">
    <property type="protein sequence ID" value="RTQ91411.1"/>
    <property type="molecule type" value="Genomic_DNA"/>
</dbReference>
<dbReference type="Proteomes" id="UP000596095">
    <property type="component" value="Chromosome"/>
</dbReference>
<accession>A0A431UPW8</accession>
<protein>
    <submittedName>
        <fullName evidence="3">Flp family type IVb pilin</fullName>
    </submittedName>
</protein>
<dbReference type="Proteomes" id="UP000271705">
    <property type="component" value="Unassembled WGS sequence"/>
</dbReference>
<reference evidence="3 4" key="1">
    <citation type="submission" date="2018-12" db="EMBL/GenBank/DDBJ databases">
        <authorList>
            <person name="Kartti S."/>
            <person name="Manni A."/>
            <person name="Chemao El Fihri M.W."/>
            <person name="Laamarti M."/>
            <person name="Temsamani L."/>
            <person name="El Jamali J.E."/>
            <person name="Ouadghiri M."/>
            <person name="Ibrahimi A."/>
            <person name="Filati-Maltouf A."/>
        </authorList>
    </citation>
    <scope>NUCLEOTIDE SEQUENCE [LARGE SCALE GENOMIC DNA]</scope>
    <source>
        <strain evidence="3 4">MDMC339</strain>
    </source>
</reference>
<dbReference type="RefSeq" id="WP_126927984.1">
    <property type="nucleotide sequence ID" value="NZ_CP067993.1"/>
</dbReference>
<keyword evidence="1" id="KW-1133">Transmembrane helix</keyword>
<evidence type="ECO:0000313" key="2">
    <source>
        <dbReference type="EMBL" id="QQQ40738.1"/>
    </source>
</evidence>
<evidence type="ECO:0000313" key="4">
    <source>
        <dbReference type="Proteomes" id="UP000271705"/>
    </source>
</evidence>